<keyword evidence="3" id="KW-1185">Reference proteome</keyword>
<proteinExistence type="predicted"/>
<protein>
    <submittedName>
        <fullName evidence="2">Uncharacterized protein</fullName>
    </submittedName>
</protein>
<dbReference type="EMBL" id="JARYGZ010000003">
    <property type="protein sequence ID" value="MDH7640592.1"/>
    <property type="molecule type" value="Genomic_DNA"/>
</dbReference>
<dbReference type="Proteomes" id="UP001160625">
    <property type="component" value="Unassembled WGS sequence"/>
</dbReference>
<evidence type="ECO:0000256" key="1">
    <source>
        <dbReference type="SAM" id="Phobius"/>
    </source>
</evidence>
<feature type="transmembrane region" description="Helical" evidence="1">
    <location>
        <begin position="12"/>
        <end position="32"/>
    </location>
</feature>
<dbReference type="RefSeq" id="WP_281045944.1">
    <property type="nucleotide sequence ID" value="NZ_JARYGZ010000003.1"/>
</dbReference>
<keyword evidence="1" id="KW-1133">Transmembrane helix</keyword>
<keyword evidence="1" id="KW-0812">Transmembrane</keyword>
<reference evidence="2" key="1">
    <citation type="submission" date="2023-04" db="EMBL/GenBank/DDBJ databases">
        <title>Sphingomonas sp. MAHUQ-71 isolated from rice field.</title>
        <authorList>
            <person name="Huq M.A."/>
        </authorList>
    </citation>
    <scope>NUCLEOTIDE SEQUENCE</scope>
    <source>
        <strain evidence="2">MAHUQ-71</strain>
    </source>
</reference>
<keyword evidence="1" id="KW-0472">Membrane</keyword>
<name>A0ABT6N661_9SPHN</name>
<gene>
    <name evidence="2" type="ORF">QGN17_17800</name>
</gene>
<sequence length="240" mass="26290">MHVHLPKPIHGWRQFFGEVGIIVIGVLIALAFEQVVEWAHWRHVVHQDEEVLNGQVEGYYGAMLARVDQQACIDQRLSDLGVILARHDAGTPLGITGPIGRLSAFGGDDSAFEMAIADQSLAHMSLASKQRFYDARGSYKTFIASQDIEMEAWRTLRTVDRQAHLSPSDWSDIAKAYDRAVDVNGVMKANLTTTNATTWLTPFGSFEKPTDASLRSLPWVKQLCAGTVIGKTAGNGKAGA</sequence>
<accession>A0ABT6N661</accession>
<evidence type="ECO:0000313" key="3">
    <source>
        <dbReference type="Proteomes" id="UP001160625"/>
    </source>
</evidence>
<comment type="caution">
    <text evidence="2">The sequence shown here is derived from an EMBL/GenBank/DDBJ whole genome shotgun (WGS) entry which is preliminary data.</text>
</comment>
<organism evidence="2 3">
    <name type="scientific">Sphingomonas oryzagri</name>
    <dbReference type="NCBI Taxonomy" id="3042314"/>
    <lineage>
        <taxon>Bacteria</taxon>
        <taxon>Pseudomonadati</taxon>
        <taxon>Pseudomonadota</taxon>
        <taxon>Alphaproteobacteria</taxon>
        <taxon>Sphingomonadales</taxon>
        <taxon>Sphingomonadaceae</taxon>
        <taxon>Sphingomonas</taxon>
    </lineage>
</organism>
<evidence type="ECO:0000313" key="2">
    <source>
        <dbReference type="EMBL" id="MDH7640592.1"/>
    </source>
</evidence>